<dbReference type="Proteomes" id="UP001216139">
    <property type="component" value="Chromosome"/>
</dbReference>
<dbReference type="InterPro" id="IPR045619">
    <property type="entry name" value="DUF6443"/>
</dbReference>
<dbReference type="InterPro" id="IPR050708">
    <property type="entry name" value="T6SS_VgrG/RHS"/>
</dbReference>
<keyword evidence="4" id="KW-1185">Reference proteome</keyword>
<dbReference type="RefSeq" id="WP_273631941.1">
    <property type="nucleotide sequence ID" value="NZ_CP117167.1"/>
</dbReference>
<organism evidence="3 4">
    <name type="scientific">Mucilaginibacter jinjuensis</name>
    <dbReference type="NCBI Taxonomy" id="1176721"/>
    <lineage>
        <taxon>Bacteria</taxon>
        <taxon>Pseudomonadati</taxon>
        <taxon>Bacteroidota</taxon>
        <taxon>Sphingobacteriia</taxon>
        <taxon>Sphingobacteriales</taxon>
        <taxon>Sphingobacteriaceae</taxon>
        <taxon>Mucilaginibacter</taxon>
    </lineage>
</organism>
<evidence type="ECO:0000313" key="4">
    <source>
        <dbReference type="Proteomes" id="UP001216139"/>
    </source>
</evidence>
<dbReference type="PANTHER" id="PTHR32305">
    <property type="match status" value="1"/>
</dbReference>
<feature type="signal peptide" evidence="1">
    <location>
        <begin position="1"/>
        <end position="29"/>
    </location>
</feature>
<evidence type="ECO:0000256" key="1">
    <source>
        <dbReference type="SAM" id="SignalP"/>
    </source>
</evidence>
<evidence type="ECO:0000313" key="3">
    <source>
        <dbReference type="EMBL" id="WCT13635.1"/>
    </source>
</evidence>
<gene>
    <name evidence="3" type="ORF">PQO05_06765</name>
</gene>
<dbReference type="Pfam" id="PF20041">
    <property type="entry name" value="DUF6443"/>
    <property type="match status" value="1"/>
</dbReference>
<protein>
    <submittedName>
        <fullName evidence="3">DUF6443 domain-containing protein</fullName>
    </submittedName>
</protein>
<feature type="chain" id="PRO_5046408426" evidence="1">
    <location>
        <begin position="30"/>
        <end position="1135"/>
    </location>
</feature>
<sequence length="1135" mass="123735">MKTQHILNRIKRRYFALSLLLFAGLAVHAQTNVNGSMTGTISSGEYYSSGSIHITNAHINPGAGQRVHIYTVGDCLPLNNLALSTTQNYVSTVVPRIPGYVPGNTGYSTCDVMQTVQYIDGLGRPLQTVQVKGNPNATRDVVQPVAYDQFGREATKYLPYTTASNDGSYKADALTTGQNSFYNAPPSGVPTITIPSATTVFEASPLNRTLEQGAPGNDWQPAGTPNTTASAGHTVKVSYGSNATGEVVLWVVNSNGNGATGTGPYDPSQLYKTTTTDENGNQSIEFKDKENHVVCKKVQSGTNTFQSTCYVYDDLNNLRYVIPQMPGAYPTSFAETDGVFQNYIYGYHYDERNRLVQKKIPGKDWEYMVYNQLDQLVLTQDGTHRANKQWILTKYDALGRVILTGLFKDTATPALTQAQLQTNIYAAAQYETYTGTGLGYTLNSYPALSWVFTLNFYDNYNYPNNPYNTTVSNTLTQPTGLLTASKTAVLLPDGTFGPMLWTVHFYDSKGRQAQTYQQHYLNGGTSNSDYDETAFSYNFNDQVTQTTRHHYTQANTSSPALTVGTAYTYDHMGRKTQTNEQLNGGANVLLSQEDYNEVGQLMTKHLGNNAQQVAYTYNERGWLTGSSAPLFAMQLNYNTGTAPQWNGNISSQYWGTPNNLGKHYDYTYDPLNRLTAGTSSEGYTENNIGYDPLGNITSLNRSGQGNYVLGYNYNGNQLTSVTNNGSSFRTYGYDANGNATSDGQGNTITYNMLNLPANIATKNLSYTYDVTGRKLRKVSGTNTTNYIDGIQYDNNTITFVQTEEGRAINSGGTYAYEYTLSDHLGNTRLNFDQNGTNKQVEDYYPFGLEISRGIVSSPKNEYLYNKKELQEELTQYDYGARFYDPVIGRWTSVDPLAEMGRRISPYVYGKNNSIRFIDPDGMLDVDIQGPAQQKAVQELQKSVQGQLTLSTDAKGNVSYTKSAPDLLIGADAKQLMAAIDDHSVTVNVDATNNKTTSSNSLFIGGAFSGNTVTAASSPGGTATVSTKQEINPTVLGAADAPYGKAGANTLHEVTESYQGAKLSQATGVSSGDSKSPGTVYPAAHAAATPQAGPIYEKAYDKQGNIVGPPTYPGAVRAEYSVQPANKPPVVIMTIP</sequence>
<name>A0ABY7TAV4_9SPHI</name>
<dbReference type="InterPro" id="IPR022385">
    <property type="entry name" value="Rhs_assc_core"/>
</dbReference>
<feature type="domain" description="DUF6443" evidence="2">
    <location>
        <begin position="105"/>
        <end position="226"/>
    </location>
</feature>
<dbReference type="EMBL" id="CP117167">
    <property type="protein sequence ID" value="WCT13635.1"/>
    <property type="molecule type" value="Genomic_DNA"/>
</dbReference>
<proteinExistence type="predicted"/>
<reference evidence="3 4" key="1">
    <citation type="submission" date="2023-02" db="EMBL/GenBank/DDBJ databases">
        <title>Genome sequence of Mucilaginibacter jinjuensis strain KACC 16571.</title>
        <authorList>
            <person name="Kim S."/>
            <person name="Heo J."/>
            <person name="Kwon S.-W."/>
        </authorList>
    </citation>
    <scope>NUCLEOTIDE SEQUENCE [LARGE SCALE GENOMIC DNA]</scope>
    <source>
        <strain evidence="3 4">KACC 16571</strain>
    </source>
</reference>
<accession>A0ABY7TAV4</accession>
<evidence type="ECO:0000259" key="2">
    <source>
        <dbReference type="Pfam" id="PF20041"/>
    </source>
</evidence>
<dbReference type="Gene3D" id="2.180.10.10">
    <property type="entry name" value="RHS repeat-associated core"/>
    <property type="match status" value="1"/>
</dbReference>
<dbReference type="PANTHER" id="PTHR32305:SF15">
    <property type="entry name" value="PROTEIN RHSA-RELATED"/>
    <property type="match status" value="1"/>
</dbReference>
<keyword evidence="1" id="KW-0732">Signal</keyword>
<dbReference type="NCBIfam" id="TIGR03696">
    <property type="entry name" value="Rhs_assc_core"/>
    <property type="match status" value="1"/>
</dbReference>